<dbReference type="AlphaFoldDB" id="A0ABD1Q8R0"/>
<gene>
    <name evidence="2" type="ORF">Adt_40667</name>
</gene>
<keyword evidence="3" id="KW-1185">Reference proteome</keyword>
<feature type="compositionally biased region" description="Low complexity" evidence="1">
    <location>
        <begin position="70"/>
        <end position="81"/>
    </location>
</feature>
<proteinExistence type="predicted"/>
<name>A0ABD1Q8R0_9LAMI</name>
<protein>
    <submittedName>
        <fullName evidence="2">Uncharacterized protein</fullName>
    </submittedName>
</protein>
<dbReference type="EMBL" id="JBFOLK010000012">
    <property type="protein sequence ID" value="KAL2472531.1"/>
    <property type="molecule type" value="Genomic_DNA"/>
</dbReference>
<organism evidence="2 3">
    <name type="scientific">Abeliophyllum distichum</name>
    <dbReference type="NCBI Taxonomy" id="126358"/>
    <lineage>
        <taxon>Eukaryota</taxon>
        <taxon>Viridiplantae</taxon>
        <taxon>Streptophyta</taxon>
        <taxon>Embryophyta</taxon>
        <taxon>Tracheophyta</taxon>
        <taxon>Spermatophyta</taxon>
        <taxon>Magnoliopsida</taxon>
        <taxon>eudicotyledons</taxon>
        <taxon>Gunneridae</taxon>
        <taxon>Pentapetalae</taxon>
        <taxon>asterids</taxon>
        <taxon>lamiids</taxon>
        <taxon>Lamiales</taxon>
        <taxon>Oleaceae</taxon>
        <taxon>Forsythieae</taxon>
        <taxon>Abeliophyllum</taxon>
    </lineage>
</organism>
<reference evidence="3" key="1">
    <citation type="submission" date="2024-07" db="EMBL/GenBank/DDBJ databases">
        <title>Two chromosome-level genome assemblies of Korean endemic species Abeliophyllum distichum and Forsythia ovata (Oleaceae).</title>
        <authorList>
            <person name="Jang H."/>
        </authorList>
    </citation>
    <scope>NUCLEOTIDE SEQUENCE [LARGE SCALE GENOMIC DNA]</scope>
</reference>
<evidence type="ECO:0000256" key="1">
    <source>
        <dbReference type="SAM" id="MobiDB-lite"/>
    </source>
</evidence>
<dbReference type="Proteomes" id="UP001604336">
    <property type="component" value="Unassembled WGS sequence"/>
</dbReference>
<evidence type="ECO:0000313" key="3">
    <source>
        <dbReference type="Proteomes" id="UP001604336"/>
    </source>
</evidence>
<comment type="caution">
    <text evidence="2">The sequence shown here is derived from an EMBL/GenBank/DDBJ whole genome shotgun (WGS) entry which is preliminary data.</text>
</comment>
<evidence type="ECO:0000313" key="2">
    <source>
        <dbReference type="EMBL" id="KAL2472531.1"/>
    </source>
</evidence>
<accession>A0ABD1Q8R0</accession>
<feature type="region of interest" description="Disordered" evidence="1">
    <location>
        <begin position="57"/>
        <end position="84"/>
    </location>
</feature>
<sequence length="106" mass="11587">MAGEKSKEVVTPFEETLAELFHATKAQTKTGKTQLVSPLRKFSNKGKVKIFKSRKSGSYSVEKSKNLAKSSHSNTYSSNGSLVPDPHMSLLYENGGIIPQLKNLSS</sequence>